<sequence length="262" mass="30361">MRVQFILLHATVILSHFCNARSFDEAQQRQPTFIRSAIESNPWDESKWEVSQKQNYKSLLTSIGSESLPLRTAVEELPYIPITSRIPLRDAVEYRPVTGNSERYRVHDEEEFEYHRQARTNFDGSPFAAYVQSRPQSTYDNQVPPFRADSPFQQLIDRQTYHKITGKLMQELFKRTVKLNPDVPVLLALGGWTDSTGDKYSRMVASSSARRNFILRAVDFLKTHQFSGLHFDWNYPVCWQSDCKKGSSKDKSNFATLIEVIQ</sequence>
<accession>A0A336KYW9</accession>
<dbReference type="InterPro" id="IPR050314">
    <property type="entry name" value="Glycosyl_Hydrlase_18"/>
</dbReference>
<evidence type="ECO:0000259" key="3">
    <source>
        <dbReference type="PROSITE" id="PS51910"/>
    </source>
</evidence>
<dbReference type="GO" id="GO:0004568">
    <property type="term" value="F:chitinase activity"/>
    <property type="evidence" value="ECO:0007669"/>
    <property type="project" value="TreeGrafter"/>
</dbReference>
<dbReference type="PROSITE" id="PS51910">
    <property type="entry name" value="GH18_2"/>
    <property type="match status" value="1"/>
</dbReference>
<evidence type="ECO:0000256" key="1">
    <source>
        <dbReference type="ARBA" id="ARBA00022729"/>
    </source>
</evidence>
<dbReference type="GO" id="GO:0006032">
    <property type="term" value="P:chitin catabolic process"/>
    <property type="evidence" value="ECO:0007669"/>
    <property type="project" value="TreeGrafter"/>
</dbReference>
<dbReference type="GO" id="GO:0008061">
    <property type="term" value="F:chitin binding"/>
    <property type="evidence" value="ECO:0007669"/>
    <property type="project" value="TreeGrafter"/>
</dbReference>
<dbReference type="SUPFAM" id="SSF51445">
    <property type="entry name" value="(Trans)glycosidases"/>
    <property type="match status" value="1"/>
</dbReference>
<dbReference type="VEuPathDB" id="VectorBase:CSON001622"/>
<reference evidence="4" key="1">
    <citation type="submission" date="2018-04" db="EMBL/GenBank/DDBJ databases">
        <authorList>
            <person name="Go L.Y."/>
            <person name="Mitchell J.A."/>
        </authorList>
    </citation>
    <scope>NUCLEOTIDE SEQUENCE</scope>
    <source>
        <tissue evidence="4">Whole organism</tissue>
    </source>
</reference>
<dbReference type="Gene3D" id="3.20.20.80">
    <property type="entry name" value="Glycosidases"/>
    <property type="match status" value="1"/>
</dbReference>
<feature type="signal peptide" evidence="2">
    <location>
        <begin position="1"/>
        <end position="20"/>
    </location>
</feature>
<evidence type="ECO:0000313" key="5">
    <source>
        <dbReference type="EMBL" id="SSX29716.1"/>
    </source>
</evidence>
<dbReference type="EMBL" id="UFQS01001257">
    <property type="protein sequence ID" value="SSX09994.1"/>
    <property type="molecule type" value="Genomic_DNA"/>
</dbReference>
<keyword evidence="1 2" id="KW-0732">Signal</keyword>
<dbReference type="GO" id="GO:0005576">
    <property type="term" value="C:extracellular region"/>
    <property type="evidence" value="ECO:0007669"/>
    <property type="project" value="TreeGrafter"/>
</dbReference>
<evidence type="ECO:0000256" key="2">
    <source>
        <dbReference type="SAM" id="SignalP"/>
    </source>
</evidence>
<dbReference type="EMBL" id="UFQT01001257">
    <property type="protein sequence ID" value="SSX29716.1"/>
    <property type="molecule type" value="Genomic_DNA"/>
</dbReference>
<feature type="chain" id="PRO_5033778934" evidence="2">
    <location>
        <begin position="21"/>
        <end position="262"/>
    </location>
</feature>
<gene>
    <name evidence="4" type="primary">CSON001622</name>
</gene>
<name>A0A336KYW9_CULSO</name>
<dbReference type="InterPro" id="IPR017853">
    <property type="entry name" value="GH"/>
</dbReference>
<dbReference type="PANTHER" id="PTHR11177">
    <property type="entry name" value="CHITINASE"/>
    <property type="match status" value="1"/>
</dbReference>
<reference evidence="5" key="2">
    <citation type="submission" date="2018-07" db="EMBL/GenBank/DDBJ databases">
        <authorList>
            <person name="Quirk P.G."/>
            <person name="Krulwich T.A."/>
        </authorList>
    </citation>
    <scope>NUCLEOTIDE SEQUENCE</scope>
</reference>
<dbReference type="GO" id="GO:0005975">
    <property type="term" value="P:carbohydrate metabolic process"/>
    <property type="evidence" value="ECO:0007669"/>
    <property type="project" value="InterPro"/>
</dbReference>
<feature type="domain" description="GH18" evidence="3">
    <location>
        <begin position="125"/>
        <end position="262"/>
    </location>
</feature>
<organism evidence="4">
    <name type="scientific">Culicoides sonorensis</name>
    <name type="common">Biting midge</name>
    <dbReference type="NCBI Taxonomy" id="179676"/>
    <lineage>
        <taxon>Eukaryota</taxon>
        <taxon>Metazoa</taxon>
        <taxon>Ecdysozoa</taxon>
        <taxon>Arthropoda</taxon>
        <taxon>Hexapoda</taxon>
        <taxon>Insecta</taxon>
        <taxon>Pterygota</taxon>
        <taxon>Neoptera</taxon>
        <taxon>Endopterygota</taxon>
        <taxon>Diptera</taxon>
        <taxon>Nematocera</taxon>
        <taxon>Chironomoidea</taxon>
        <taxon>Ceratopogonidae</taxon>
        <taxon>Ceratopogoninae</taxon>
        <taxon>Culicoides</taxon>
        <taxon>Monoculicoides</taxon>
    </lineage>
</organism>
<dbReference type="Pfam" id="PF00704">
    <property type="entry name" value="Glyco_hydro_18"/>
    <property type="match status" value="1"/>
</dbReference>
<proteinExistence type="predicted"/>
<dbReference type="PANTHER" id="PTHR11177:SF359">
    <property type="entry name" value="CHITINASE 10-RELATED"/>
    <property type="match status" value="1"/>
</dbReference>
<dbReference type="AlphaFoldDB" id="A0A336KYW9"/>
<evidence type="ECO:0000313" key="4">
    <source>
        <dbReference type="EMBL" id="SSX09994.1"/>
    </source>
</evidence>
<protein>
    <submittedName>
        <fullName evidence="4">CSON001622 protein</fullName>
    </submittedName>
</protein>
<dbReference type="InterPro" id="IPR001223">
    <property type="entry name" value="Glyco_hydro18_cat"/>
</dbReference>